<protein>
    <submittedName>
        <fullName evidence="2">Uncharacterized protein</fullName>
    </submittedName>
</protein>
<proteinExistence type="predicted"/>
<dbReference type="AlphaFoldDB" id="A0A914QQJ4"/>
<keyword evidence="1" id="KW-1185">Reference proteome</keyword>
<accession>A0A914QQJ4</accession>
<dbReference type="Proteomes" id="UP000887578">
    <property type="component" value="Unplaced"/>
</dbReference>
<evidence type="ECO:0000313" key="1">
    <source>
        <dbReference type="Proteomes" id="UP000887578"/>
    </source>
</evidence>
<evidence type="ECO:0000313" key="2">
    <source>
        <dbReference type="WBParaSite" id="PDA_v2.g6011.t1"/>
    </source>
</evidence>
<sequence length="124" mass="13944">MNRIGTQGRKKRDSEIKRYSDRFVYWKAENGIFALNVVSRNDVDHFCAVASTSGGGSGIPMNSEPSQTFRCEMAPLMNARHGHIIENETLRFSNCSVIFRAPDSLQIFDKDDHQLLSTSAVSIF</sequence>
<reference evidence="2" key="1">
    <citation type="submission" date="2022-11" db="UniProtKB">
        <authorList>
            <consortium name="WormBaseParasite"/>
        </authorList>
    </citation>
    <scope>IDENTIFICATION</scope>
</reference>
<organism evidence="1 2">
    <name type="scientific">Panagrolaimus davidi</name>
    <dbReference type="NCBI Taxonomy" id="227884"/>
    <lineage>
        <taxon>Eukaryota</taxon>
        <taxon>Metazoa</taxon>
        <taxon>Ecdysozoa</taxon>
        <taxon>Nematoda</taxon>
        <taxon>Chromadorea</taxon>
        <taxon>Rhabditida</taxon>
        <taxon>Tylenchina</taxon>
        <taxon>Panagrolaimomorpha</taxon>
        <taxon>Panagrolaimoidea</taxon>
        <taxon>Panagrolaimidae</taxon>
        <taxon>Panagrolaimus</taxon>
    </lineage>
</organism>
<name>A0A914QQJ4_9BILA</name>
<dbReference type="WBParaSite" id="PDA_v2.g6011.t1">
    <property type="protein sequence ID" value="PDA_v2.g6011.t1"/>
    <property type="gene ID" value="PDA_v2.g6011"/>
</dbReference>